<accession>A0ABW3ZGU4</accession>
<feature type="chain" id="PRO_5047462542" description="Excalibur calcium-binding domain-containing protein" evidence="2">
    <location>
        <begin position="16"/>
        <end position="230"/>
    </location>
</feature>
<sequence>MRSLLLVSAALTGLAACQPTVPDSAAGVGFDNYDRARREALLNGSPTPQTATITPPPDVSGAPINASGDPVTEMAAAALARGDGTTVDPLAPAPQSVSNAAGISEENNFDAVSGERSIAEDAALIAQNSAQYQQVQPTALPTRTGAEGPNIVAYALSTTNAVGQSIYSRSAFASKDKEARNCAAYSSADLAQLDFLSSGGPDRDRKGLDADGDGFACSWSPAPFRAAARN</sequence>
<keyword evidence="4" id="KW-1185">Reference proteome</keyword>
<reference evidence="4" key="1">
    <citation type="journal article" date="2019" name="Int. J. Syst. Evol. Microbiol.">
        <title>The Global Catalogue of Microorganisms (GCM) 10K type strain sequencing project: providing services to taxonomists for standard genome sequencing and annotation.</title>
        <authorList>
            <consortium name="The Broad Institute Genomics Platform"/>
            <consortium name="The Broad Institute Genome Sequencing Center for Infectious Disease"/>
            <person name="Wu L."/>
            <person name="Ma J."/>
        </authorList>
    </citation>
    <scope>NUCLEOTIDE SEQUENCE [LARGE SCALE GENOMIC DNA]</scope>
    <source>
        <strain evidence="4">CCUG 62953</strain>
    </source>
</reference>
<protein>
    <recommendedName>
        <fullName evidence="5">Excalibur calcium-binding domain-containing protein</fullName>
    </recommendedName>
</protein>
<evidence type="ECO:0000313" key="3">
    <source>
        <dbReference type="EMBL" id="MFD1341913.1"/>
    </source>
</evidence>
<dbReference type="EMBL" id="JBHTMU010000007">
    <property type="protein sequence ID" value="MFD1341913.1"/>
    <property type="molecule type" value="Genomic_DNA"/>
</dbReference>
<evidence type="ECO:0000256" key="2">
    <source>
        <dbReference type="SAM" id="SignalP"/>
    </source>
</evidence>
<evidence type="ECO:0000256" key="1">
    <source>
        <dbReference type="SAM" id="MobiDB-lite"/>
    </source>
</evidence>
<proteinExistence type="predicted"/>
<evidence type="ECO:0000313" key="4">
    <source>
        <dbReference type="Proteomes" id="UP001597135"/>
    </source>
</evidence>
<feature type="signal peptide" evidence="2">
    <location>
        <begin position="1"/>
        <end position="15"/>
    </location>
</feature>
<name>A0ABW3ZGU4_9RHOB</name>
<dbReference type="PROSITE" id="PS51257">
    <property type="entry name" value="PROKAR_LIPOPROTEIN"/>
    <property type="match status" value="1"/>
</dbReference>
<dbReference type="RefSeq" id="WP_386801976.1">
    <property type="nucleotide sequence ID" value="NZ_JBHTMU010000007.1"/>
</dbReference>
<keyword evidence="2" id="KW-0732">Signal</keyword>
<feature type="region of interest" description="Disordered" evidence="1">
    <location>
        <begin position="41"/>
        <end position="68"/>
    </location>
</feature>
<dbReference type="Proteomes" id="UP001597135">
    <property type="component" value="Unassembled WGS sequence"/>
</dbReference>
<gene>
    <name evidence="3" type="ORF">ACFQ4E_05715</name>
</gene>
<organism evidence="3 4">
    <name type="scientific">Litorisediminicola beolgyonensis</name>
    <dbReference type="NCBI Taxonomy" id="1173614"/>
    <lineage>
        <taxon>Bacteria</taxon>
        <taxon>Pseudomonadati</taxon>
        <taxon>Pseudomonadota</taxon>
        <taxon>Alphaproteobacteria</taxon>
        <taxon>Rhodobacterales</taxon>
        <taxon>Paracoccaceae</taxon>
        <taxon>Litorisediminicola</taxon>
    </lineage>
</organism>
<evidence type="ECO:0008006" key="5">
    <source>
        <dbReference type="Google" id="ProtNLM"/>
    </source>
</evidence>
<comment type="caution">
    <text evidence="3">The sequence shown here is derived from an EMBL/GenBank/DDBJ whole genome shotgun (WGS) entry which is preliminary data.</text>
</comment>